<protein>
    <submittedName>
        <fullName evidence="2">Uncharacterized protein</fullName>
    </submittedName>
</protein>
<evidence type="ECO:0000256" key="1">
    <source>
        <dbReference type="SAM" id="Phobius"/>
    </source>
</evidence>
<organism evidence="2 3">
    <name type="scientific">Halobaculum saliterrae</name>
    <dbReference type="NCBI Taxonomy" id="2073113"/>
    <lineage>
        <taxon>Archaea</taxon>
        <taxon>Methanobacteriati</taxon>
        <taxon>Methanobacteriota</taxon>
        <taxon>Stenosarchaea group</taxon>
        <taxon>Halobacteria</taxon>
        <taxon>Halobacteriales</taxon>
        <taxon>Haloferacaceae</taxon>
        <taxon>Halobaculum</taxon>
    </lineage>
</organism>
<sequence>MTELTTSQFADLLNKTIFVSAIAVSAKLLSEGIVLTAVGLLLPLIFFGYLKYTDADLMR</sequence>
<keyword evidence="1" id="KW-0472">Membrane</keyword>
<evidence type="ECO:0000313" key="2">
    <source>
        <dbReference type="EMBL" id="MXR42711.1"/>
    </source>
</evidence>
<dbReference type="Proteomes" id="UP000437065">
    <property type="component" value="Unassembled WGS sequence"/>
</dbReference>
<dbReference type="EMBL" id="WUUS01000010">
    <property type="protein sequence ID" value="MXR42711.1"/>
    <property type="molecule type" value="Genomic_DNA"/>
</dbReference>
<keyword evidence="1" id="KW-1133">Transmembrane helix</keyword>
<gene>
    <name evidence="2" type="ORF">GRX01_15360</name>
</gene>
<dbReference type="AlphaFoldDB" id="A0A6B0T241"/>
<reference evidence="2 3" key="1">
    <citation type="submission" date="2019-12" db="EMBL/GenBank/DDBJ databases">
        <title>Isolation and characterization of three novel carbon monoxide-oxidizing members of Halobacteria from salione crusts and soils.</title>
        <authorList>
            <person name="Myers M.R."/>
            <person name="King G.M."/>
        </authorList>
    </citation>
    <scope>NUCLEOTIDE SEQUENCE [LARGE SCALE GENOMIC DNA]</scope>
    <source>
        <strain evidence="2 3">WSA2</strain>
    </source>
</reference>
<evidence type="ECO:0000313" key="3">
    <source>
        <dbReference type="Proteomes" id="UP000437065"/>
    </source>
</evidence>
<dbReference type="RefSeq" id="WP_159669535.1">
    <property type="nucleotide sequence ID" value="NZ_WUUS01000010.1"/>
</dbReference>
<keyword evidence="3" id="KW-1185">Reference proteome</keyword>
<accession>A0A6B0T241</accession>
<feature type="transmembrane region" description="Helical" evidence="1">
    <location>
        <begin position="32"/>
        <end position="50"/>
    </location>
</feature>
<comment type="caution">
    <text evidence="2">The sequence shown here is derived from an EMBL/GenBank/DDBJ whole genome shotgun (WGS) entry which is preliminary data.</text>
</comment>
<name>A0A6B0T241_9EURY</name>
<proteinExistence type="predicted"/>
<keyword evidence="1" id="KW-0812">Transmembrane</keyword>